<dbReference type="InterPro" id="IPR011335">
    <property type="entry name" value="Restrct_endonuc-II-like"/>
</dbReference>
<keyword evidence="2" id="KW-1185">Reference proteome</keyword>
<dbReference type="InterPro" id="IPR011856">
    <property type="entry name" value="tRNA_endonuc-like_dom_sf"/>
</dbReference>
<dbReference type="EMBL" id="WNBW01000013">
    <property type="protein sequence ID" value="MTU04910.1"/>
    <property type="molecule type" value="Genomic_DNA"/>
</dbReference>
<reference evidence="1 2" key="1">
    <citation type="journal article" date="2019" name="Nat. Med.">
        <title>A library of human gut bacterial isolates paired with longitudinal multiomics data enables mechanistic microbiome research.</title>
        <authorList>
            <person name="Poyet M."/>
            <person name="Groussin M."/>
            <person name="Gibbons S.M."/>
            <person name="Avila-Pacheco J."/>
            <person name="Jiang X."/>
            <person name="Kearney S.M."/>
            <person name="Perrotta A.R."/>
            <person name="Berdy B."/>
            <person name="Zhao S."/>
            <person name="Lieberman T.D."/>
            <person name="Swanson P.K."/>
            <person name="Smith M."/>
            <person name="Roesemann S."/>
            <person name="Alexander J.E."/>
            <person name="Rich S.A."/>
            <person name="Livny J."/>
            <person name="Vlamakis H."/>
            <person name="Clish C."/>
            <person name="Bullock K."/>
            <person name="Deik A."/>
            <person name="Scott J."/>
            <person name="Pierce K.A."/>
            <person name="Xavier R.J."/>
            <person name="Alm E.J."/>
        </authorList>
    </citation>
    <scope>NUCLEOTIDE SEQUENCE [LARGE SCALE GENOMIC DNA]</scope>
    <source>
        <strain evidence="1 2">BIOML-A3</strain>
    </source>
</reference>
<evidence type="ECO:0000313" key="1">
    <source>
        <dbReference type="EMBL" id="MTU04910.1"/>
    </source>
</evidence>
<dbReference type="SUPFAM" id="SSF52980">
    <property type="entry name" value="Restriction endonuclease-like"/>
    <property type="match status" value="1"/>
</dbReference>
<dbReference type="Proteomes" id="UP000443070">
    <property type="component" value="Unassembled WGS sequence"/>
</dbReference>
<proteinExistence type="predicted"/>
<evidence type="ECO:0008006" key="3">
    <source>
        <dbReference type="Google" id="ProtNLM"/>
    </source>
</evidence>
<organism evidence="1 2">
    <name type="scientific">Phascolarctobacterium faecium</name>
    <dbReference type="NCBI Taxonomy" id="33025"/>
    <lineage>
        <taxon>Bacteria</taxon>
        <taxon>Bacillati</taxon>
        <taxon>Bacillota</taxon>
        <taxon>Negativicutes</taxon>
        <taxon>Acidaminococcales</taxon>
        <taxon>Acidaminococcaceae</taxon>
        <taxon>Phascolarctobacterium</taxon>
    </lineage>
</organism>
<protein>
    <recommendedName>
        <fullName evidence="3">VRR-NUC domain-containing protein</fullName>
    </recommendedName>
</protein>
<dbReference type="Gene3D" id="3.40.1350.10">
    <property type="match status" value="1"/>
</dbReference>
<dbReference type="RefSeq" id="WP_154338734.1">
    <property type="nucleotide sequence ID" value="NZ_WNBJ01000011.1"/>
</dbReference>
<gene>
    <name evidence="1" type="ORF">GMD18_10995</name>
</gene>
<comment type="caution">
    <text evidence="1">The sequence shown here is derived from an EMBL/GenBank/DDBJ whole genome shotgun (WGS) entry which is preliminary data.</text>
</comment>
<accession>A0ABW9S4R6</accession>
<name>A0ABW9S4R6_9FIRM</name>
<sequence>MRESRLQSKIISYLKANGIYYVNTYGSGMTAKGVPDLLICLNGKFIAFECKVDDNGMQPDQKIHEIRIKRSKGKHYCPRTLNEAVQIIEDERGRDIG</sequence>
<evidence type="ECO:0000313" key="2">
    <source>
        <dbReference type="Proteomes" id="UP000443070"/>
    </source>
</evidence>